<dbReference type="InterPro" id="IPR033479">
    <property type="entry name" value="dCache_1"/>
</dbReference>
<dbReference type="SMART" id="SM00267">
    <property type="entry name" value="GGDEF"/>
    <property type="match status" value="1"/>
</dbReference>
<dbReference type="SUPFAM" id="SSF55073">
    <property type="entry name" value="Nucleotide cyclase"/>
    <property type="match status" value="1"/>
</dbReference>
<feature type="domain" description="EAL" evidence="7">
    <location>
        <begin position="585"/>
        <end position="841"/>
    </location>
</feature>
<organism evidence="10 11">
    <name type="scientific">Photobacterium proteolyticum</name>
    <dbReference type="NCBI Taxonomy" id="1903952"/>
    <lineage>
        <taxon>Bacteria</taxon>
        <taxon>Pseudomonadati</taxon>
        <taxon>Pseudomonadota</taxon>
        <taxon>Gammaproteobacteria</taxon>
        <taxon>Vibrionales</taxon>
        <taxon>Vibrionaceae</taxon>
        <taxon>Photobacterium</taxon>
    </lineage>
</organism>
<dbReference type="PROSITE" id="PS50883">
    <property type="entry name" value="EAL"/>
    <property type="match status" value="1"/>
</dbReference>
<dbReference type="STRING" id="1903952.BIT28_05755"/>
<dbReference type="InterPro" id="IPR050706">
    <property type="entry name" value="Cyclic-di-GMP_PDE-like"/>
</dbReference>
<keyword evidence="4 6" id="KW-1133">Transmembrane helix</keyword>
<dbReference type="Pfam" id="PF00672">
    <property type="entry name" value="HAMP"/>
    <property type="match status" value="1"/>
</dbReference>
<dbReference type="CDD" id="cd01948">
    <property type="entry name" value="EAL"/>
    <property type="match status" value="1"/>
</dbReference>
<dbReference type="NCBIfam" id="TIGR00254">
    <property type="entry name" value="GGDEF"/>
    <property type="match status" value="1"/>
</dbReference>
<dbReference type="InterPro" id="IPR003660">
    <property type="entry name" value="HAMP_dom"/>
</dbReference>
<dbReference type="InterPro" id="IPR043128">
    <property type="entry name" value="Rev_trsase/Diguanyl_cyclase"/>
</dbReference>
<dbReference type="Pfam" id="PF00563">
    <property type="entry name" value="EAL"/>
    <property type="match status" value="1"/>
</dbReference>
<dbReference type="Gene3D" id="3.30.70.270">
    <property type="match status" value="1"/>
</dbReference>
<dbReference type="Gene3D" id="3.30.450.20">
    <property type="entry name" value="PAS domain"/>
    <property type="match status" value="2"/>
</dbReference>
<dbReference type="PANTHER" id="PTHR33121">
    <property type="entry name" value="CYCLIC DI-GMP PHOSPHODIESTERASE PDEF"/>
    <property type="match status" value="1"/>
</dbReference>
<dbReference type="GO" id="GO:0071111">
    <property type="term" value="F:cyclic-guanylate-specific phosphodiesterase activity"/>
    <property type="evidence" value="ECO:0007669"/>
    <property type="project" value="InterPro"/>
</dbReference>
<evidence type="ECO:0000259" key="7">
    <source>
        <dbReference type="PROSITE" id="PS50883"/>
    </source>
</evidence>
<dbReference type="GO" id="GO:0005886">
    <property type="term" value="C:plasma membrane"/>
    <property type="evidence" value="ECO:0007669"/>
    <property type="project" value="UniProtKB-SubCell"/>
</dbReference>
<evidence type="ECO:0000256" key="1">
    <source>
        <dbReference type="ARBA" id="ARBA00004651"/>
    </source>
</evidence>
<reference evidence="10 11" key="1">
    <citation type="submission" date="2016-09" db="EMBL/GenBank/DDBJ databases">
        <title>Photobacterium proteolyticum sp. nov. a protease producing bacterium isolated from ocean sediments of Laizhou Bay.</title>
        <authorList>
            <person name="Li Y."/>
        </authorList>
    </citation>
    <scope>NUCLEOTIDE SEQUENCE [LARGE SCALE GENOMIC DNA]</scope>
    <source>
        <strain evidence="10 11">13-12</strain>
    </source>
</reference>
<gene>
    <name evidence="10" type="ORF">BIT28_05755</name>
</gene>
<evidence type="ECO:0000256" key="3">
    <source>
        <dbReference type="ARBA" id="ARBA00022692"/>
    </source>
</evidence>
<dbReference type="PROSITE" id="PS50885">
    <property type="entry name" value="HAMP"/>
    <property type="match status" value="1"/>
</dbReference>
<evidence type="ECO:0000259" key="8">
    <source>
        <dbReference type="PROSITE" id="PS50885"/>
    </source>
</evidence>
<dbReference type="CDD" id="cd12913">
    <property type="entry name" value="PDC1_MCP_like"/>
    <property type="match status" value="1"/>
</dbReference>
<evidence type="ECO:0000259" key="9">
    <source>
        <dbReference type="PROSITE" id="PS50887"/>
    </source>
</evidence>
<evidence type="ECO:0000313" key="11">
    <source>
        <dbReference type="Proteomes" id="UP000186905"/>
    </source>
</evidence>
<dbReference type="RefSeq" id="WP_075762172.1">
    <property type="nucleotide sequence ID" value="NZ_MJIL01000045.1"/>
</dbReference>
<evidence type="ECO:0000256" key="4">
    <source>
        <dbReference type="ARBA" id="ARBA00022989"/>
    </source>
</evidence>
<keyword evidence="2" id="KW-1003">Cell membrane</keyword>
<feature type="domain" description="GGDEF" evidence="9">
    <location>
        <begin position="443"/>
        <end position="576"/>
    </location>
</feature>
<protein>
    <submittedName>
        <fullName evidence="10">Diguanylate cyclase</fullName>
    </submittedName>
</protein>
<comment type="caution">
    <text evidence="10">The sequence shown here is derived from an EMBL/GenBank/DDBJ whole genome shotgun (WGS) entry which is preliminary data.</text>
</comment>
<keyword evidence="5 6" id="KW-0472">Membrane</keyword>
<accession>A0A1Q9H0K0</accession>
<dbReference type="SMART" id="SM00304">
    <property type="entry name" value="HAMP"/>
    <property type="match status" value="1"/>
</dbReference>
<dbReference type="GO" id="GO:0007165">
    <property type="term" value="P:signal transduction"/>
    <property type="evidence" value="ECO:0007669"/>
    <property type="project" value="InterPro"/>
</dbReference>
<dbReference type="InterPro" id="IPR035919">
    <property type="entry name" value="EAL_sf"/>
</dbReference>
<dbReference type="Pfam" id="PF02743">
    <property type="entry name" value="dCache_1"/>
    <property type="match status" value="1"/>
</dbReference>
<dbReference type="CDD" id="cd01949">
    <property type="entry name" value="GGDEF"/>
    <property type="match status" value="1"/>
</dbReference>
<evidence type="ECO:0000256" key="2">
    <source>
        <dbReference type="ARBA" id="ARBA00022475"/>
    </source>
</evidence>
<evidence type="ECO:0000313" key="10">
    <source>
        <dbReference type="EMBL" id="OLQ81074.1"/>
    </source>
</evidence>
<evidence type="ECO:0000256" key="6">
    <source>
        <dbReference type="SAM" id="Phobius"/>
    </source>
</evidence>
<dbReference type="Proteomes" id="UP000186905">
    <property type="component" value="Unassembled WGS sequence"/>
</dbReference>
<dbReference type="SMART" id="SM00052">
    <property type="entry name" value="EAL"/>
    <property type="match status" value="1"/>
</dbReference>
<dbReference type="Pfam" id="PF00990">
    <property type="entry name" value="GGDEF"/>
    <property type="match status" value="1"/>
</dbReference>
<proteinExistence type="predicted"/>
<name>A0A1Q9H0K0_9GAMM</name>
<dbReference type="CDD" id="cd06225">
    <property type="entry name" value="HAMP"/>
    <property type="match status" value="1"/>
</dbReference>
<dbReference type="Gene3D" id="1.10.8.500">
    <property type="entry name" value="HAMP domain in histidine kinase"/>
    <property type="match status" value="1"/>
</dbReference>
<dbReference type="InterPro" id="IPR000160">
    <property type="entry name" value="GGDEF_dom"/>
</dbReference>
<keyword evidence="11" id="KW-1185">Reference proteome</keyword>
<keyword evidence="3 6" id="KW-0812">Transmembrane</keyword>
<dbReference type="CDD" id="cd18774">
    <property type="entry name" value="PDC2_HK_sensor"/>
    <property type="match status" value="1"/>
</dbReference>
<dbReference type="PANTHER" id="PTHR33121:SF70">
    <property type="entry name" value="SIGNALING PROTEIN YKOW"/>
    <property type="match status" value="1"/>
</dbReference>
<dbReference type="PROSITE" id="PS50887">
    <property type="entry name" value="GGDEF"/>
    <property type="match status" value="1"/>
</dbReference>
<comment type="subcellular location">
    <subcellularLocation>
        <location evidence="1">Cell membrane</location>
        <topology evidence="1">Multi-pass membrane protein</topology>
    </subcellularLocation>
</comment>
<dbReference type="EMBL" id="MJIL01000045">
    <property type="protein sequence ID" value="OLQ81074.1"/>
    <property type="molecule type" value="Genomic_DNA"/>
</dbReference>
<dbReference type="InterPro" id="IPR001633">
    <property type="entry name" value="EAL_dom"/>
</dbReference>
<dbReference type="SUPFAM" id="SSF141868">
    <property type="entry name" value="EAL domain-like"/>
    <property type="match status" value="1"/>
</dbReference>
<dbReference type="InterPro" id="IPR029787">
    <property type="entry name" value="Nucleotide_cyclase"/>
</dbReference>
<dbReference type="AlphaFoldDB" id="A0A1Q9H0K0"/>
<evidence type="ECO:0000256" key="5">
    <source>
        <dbReference type="ARBA" id="ARBA00023136"/>
    </source>
</evidence>
<feature type="domain" description="HAMP" evidence="8">
    <location>
        <begin position="359"/>
        <end position="412"/>
    </location>
</feature>
<dbReference type="SUPFAM" id="SSF158472">
    <property type="entry name" value="HAMP domain-like"/>
    <property type="match status" value="1"/>
</dbReference>
<feature type="transmembrane region" description="Helical" evidence="6">
    <location>
        <begin position="12"/>
        <end position="31"/>
    </location>
</feature>
<dbReference type="Gene3D" id="3.20.20.450">
    <property type="entry name" value="EAL domain"/>
    <property type="match status" value="1"/>
</dbReference>
<sequence>MLKSRLLTLRLAVMVPFTSLLLLTVGVIAIAQQNSYERMLSEVSGKLLGSYTRSISNDLRVFLGDPFNTNLTIADSIQRHQLYQPPRLTGLEAYLKDAISTLYIHQPQITTIGFGSEDKYFVGFRKKNQHQLSLILKDRRTDNELHIYNGSTHFGTTTHRISKYDPTRRPWYEPFARSLSPGWAGVYTNQDETQSLTISAVSPVIDDSHHTLLGVMVTDINLNYINKFLQRESKDFSGSTYIINEEGTLIASSVLPPAEQPATQLPQPDSLIAASQAFMTQTQLPLASQGTEFEFEHDNTRYFSRITPYQDEYSLKWKIVVIMPEKELLGQLPQHQKSGLLAAAMLAGFGLLVGLLVLNRLTQPITDIAKASQKITENNWSVDIRQGFRLHETDQLAQAFQAMSSRLQHSFNSLRKQVLYDNLTGLLSREGISEATSSPHAKQQATLMIIGLKAFSHINDSIGHLNGDQLLVLIARRLERDLPQGALLSRVGRDEFAVFIPGLDTHEKAELIANQLLSPFSFPFIVNGVEVMVSASIGAVQGILPQAGMAEWLRNASLALNKAKMQEDTPVHYFEPKMLEASLEKTRLAAELNRALEHNELEVHFQPLIDLASETTCGAEALVRWRSPTRGLVPPNQFIPLAEENGMIIEMGQQILRLACQQTSQMIARQHWPQSFMLHVNLSVRQLLQADFVEQVEAILAESGLLAANLTLEITESRLISQPQQATEALQQLRQLGIHIAIDDFGTGYSSLSYLAQLPFDSLKIDRSFVNQMTESNNYTPVIAAIITLAENFNADIVAEGVETQEQTQQLKALGCRYAQGFYYARPQPLSEWSTARVSIDPVSADIDNYQH</sequence>
<dbReference type="OrthoDB" id="6635966at2"/>